<proteinExistence type="predicted"/>
<sequence>MLAGLIALFLLRDEDRLGSLGRRNSTARPAKGVE</sequence>
<name>A0A6J4IYT4_9CHLR</name>
<dbReference type="AlphaFoldDB" id="A0A6J4IYT4"/>
<dbReference type="EMBL" id="CADCTR010000759">
    <property type="protein sequence ID" value="CAA9262322.1"/>
    <property type="molecule type" value="Genomic_DNA"/>
</dbReference>
<accession>A0A6J4IYT4</accession>
<organism evidence="1">
    <name type="scientific">uncultured Chloroflexia bacterium</name>
    <dbReference type="NCBI Taxonomy" id="1672391"/>
    <lineage>
        <taxon>Bacteria</taxon>
        <taxon>Bacillati</taxon>
        <taxon>Chloroflexota</taxon>
        <taxon>Chloroflexia</taxon>
        <taxon>environmental samples</taxon>
    </lineage>
</organism>
<protein>
    <submittedName>
        <fullName evidence="1">Uncharacterized protein</fullName>
    </submittedName>
</protein>
<reference evidence="1" key="1">
    <citation type="submission" date="2020-02" db="EMBL/GenBank/DDBJ databases">
        <authorList>
            <person name="Meier V. D."/>
        </authorList>
    </citation>
    <scope>NUCLEOTIDE SEQUENCE</scope>
    <source>
        <strain evidence="1">AVDCRST_MAG93</strain>
    </source>
</reference>
<evidence type="ECO:0000313" key="1">
    <source>
        <dbReference type="EMBL" id="CAA9262322.1"/>
    </source>
</evidence>
<gene>
    <name evidence="1" type="ORF">AVDCRST_MAG93-2239</name>
</gene>